<dbReference type="RefSeq" id="WP_229434593.1">
    <property type="nucleotide sequence ID" value="NZ_JAJHPV010000022.1"/>
</dbReference>
<keyword evidence="9" id="KW-1185">Reference proteome</keyword>
<evidence type="ECO:0000313" key="8">
    <source>
        <dbReference type="EMBL" id="MCC6073473.1"/>
    </source>
</evidence>
<evidence type="ECO:0000256" key="3">
    <source>
        <dbReference type="ARBA" id="ARBA00022448"/>
    </source>
</evidence>
<evidence type="ECO:0000313" key="9">
    <source>
        <dbReference type="Proteomes" id="UP001198701"/>
    </source>
</evidence>
<accession>A0ABS8IZZ0</accession>
<evidence type="ECO:0000256" key="4">
    <source>
        <dbReference type="ARBA" id="ARBA00022452"/>
    </source>
</evidence>
<keyword evidence="6" id="KW-0472">Membrane</keyword>
<proteinExistence type="inferred from homology"/>
<protein>
    <submittedName>
        <fullName evidence="8">TolC family outer membrane protein</fullName>
    </submittedName>
</protein>
<gene>
    <name evidence="8" type="ORF">LMJ30_21300</name>
</gene>
<dbReference type="EMBL" id="JAJHPV010000022">
    <property type="protein sequence ID" value="MCC6073473.1"/>
    <property type="molecule type" value="Genomic_DNA"/>
</dbReference>
<keyword evidence="7" id="KW-0998">Cell outer membrane</keyword>
<dbReference type="Pfam" id="PF02321">
    <property type="entry name" value="OEP"/>
    <property type="match status" value="2"/>
</dbReference>
<dbReference type="SUPFAM" id="SSF56954">
    <property type="entry name" value="Outer membrane efflux proteins (OEP)"/>
    <property type="match status" value="1"/>
</dbReference>
<dbReference type="Proteomes" id="UP001198701">
    <property type="component" value="Unassembled WGS sequence"/>
</dbReference>
<dbReference type="InterPro" id="IPR010130">
    <property type="entry name" value="T1SS_OMP_TolC"/>
</dbReference>
<evidence type="ECO:0000256" key="6">
    <source>
        <dbReference type="ARBA" id="ARBA00023136"/>
    </source>
</evidence>
<reference evidence="8 9" key="1">
    <citation type="submission" date="2021-11" db="EMBL/GenBank/DDBJ databases">
        <authorList>
            <person name="Huq M.A."/>
        </authorList>
    </citation>
    <scope>NUCLEOTIDE SEQUENCE [LARGE SCALE GENOMIC DNA]</scope>
    <source>
        <strain evidence="8 9">MAHUQ-52</strain>
    </source>
</reference>
<name>A0ABS8IZZ0_9BURK</name>
<dbReference type="InterPro" id="IPR051906">
    <property type="entry name" value="TolC-like"/>
</dbReference>
<dbReference type="PANTHER" id="PTHR30026:SF20">
    <property type="entry name" value="OUTER MEMBRANE PROTEIN TOLC"/>
    <property type="match status" value="1"/>
</dbReference>
<comment type="caution">
    <text evidence="8">The sequence shown here is derived from an EMBL/GenBank/DDBJ whole genome shotgun (WGS) entry which is preliminary data.</text>
</comment>
<dbReference type="PANTHER" id="PTHR30026">
    <property type="entry name" value="OUTER MEMBRANE PROTEIN TOLC"/>
    <property type="match status" value="1"/>
</dbReference>
<keyword evidence="5" id="KW-0812">Transmembrane</keyword>
<keyword evidence="4" id="KW-1134">Transmembrane beta strand</keyword>
<organism evidence="8 9">
    <name type="scientific">Massilia agrisoli</name>
    <dbReference type="NCBI Taxonomy" id="2892444"/>
    <lineage>
        <taxon>Bacteria</taxon>
        <taxon>Pseudomonadati</taxon>
        <taxon>Pseudomonadota</taxon>
        <taxon>Betaproteobacteria</taxon>
        <taxon>Burkholderiales</taxon>
        <taxon>Oxalobacteraceae</taxon>
        <taxon>Telluria group</taxon>
        <taxon>Massilia</taxon>
    </lineage>
</organism>
<sequence length="452" mass="49531">MAPSKTRLTTKRVRRAAWGAGILLSLLAGAASGMSLQQAYAAALKNDPVFRMNFYENEAGKENRIIGRSALLPNISGNYGYTRNKTDLTQMLGNREVLTHPDFTGRSGVIQLRQPLFNWDAYARYRQGVAQAGESAARFEFNKDEVALRVAGAYMDVLYADDQLKLARAQRDAFMEQMKVNARLFEKGEGTKTDMLETQARLDLAEAQVLEGQDAVIAARNTFEGVVGMPVDKLEPLSADFRVDAVPPASFEEWSKIALENNPDLQAARLAVEVAQQEVNRARAGHAPRLDLVASYSKNDSESLTTRGQETVNRAIGVQLNVPIYSGGQVSASARQAVAGRERAKADYDRRASLVMVELRKAHSVVLSSVSRVDALVKAVSSGTLLKTATEQSIKGGVRINLDLLNAEQQLAASQRDLAQARYGYLLGLLRLRAAAGTLTDEDVYKVARYFE</sequence>
<keyword evidence="3" id="KW-0813">Transport</keyword>
<dbReference type="InterPro" id="IPR003423">
    <property type="entry name" value="OMP_efflux"/>
</dbReference>
<evidence type="ECO:0000256" key="1">
    <source>
        <dbReference type="ARBA" id="ARBA00004442"/>
    </source>
</evidence>
<comment type="subcellular location">
    <subcellularLocation>
        <location evidence="1">Cell outer membrane</location>
    </subcellularLocation>
</comment>
<evidence type="ECO:0000256" key="2">
    <source>
        <dbReference type="ARBA" id="ARBA00007613"/>
    </source>
</evidence>
<comment type="similarity">
    <text evidence="2">Belongs to the outer membrane factor (OMF) (TC 1.B.17) family.</text>
</comment>
<dbReference type="Gene3D" id="1.20.1600.10">
    <property type="entry name" value="Outer membrane efflux proteins (OEP)"/>
    <property type="match status" value="1"/>
</dbReference>
<dbReference type="NCBIfam" id="TIGR01844">
    <property type="entry name" value="type_I_sec_TolC"/>
    <property type="match status" value="1"/>
</dbReference>
<evidence type="ECO:0000256" key="5">
    <source>
        <dbReference type="ARBA" id="ARBA00022692"/>
    </source>
</evidence>
<evidence type="ECO:0000256" key="7">
    <source>
        <dbReference type="ARBA" id="ARBA00023237"/>
    </source>
</evidence>